<dbReference type="EMBL" id="CP030057">
    <property type="protein sequence ID" value="QOZ59512.1"/>
    <property type="molecule type" value="Genomic_DNA"/>
</dbReference>
<organism evidence="7 10">
    <name type="scientific">Bradyrhizobium guangdongense</name>
    <dbReference type="NCBI Taxonomy" id="1325090"/>
    <lineage>
        <taxon>Bacteria</taxon>
        <taxon>Pseudomonadati</taxon>
        <taxon>Pseudomonadota</taxon>
        <taxon>Alphaproteobacteria</taxon>
        <taxon>Hyphomicrobiales</taxon>
        <taxon>Nitrobacteraceae</taxon>
        <taxon>Bradyrhizobium</taxon>
    </lineage>
</organism>
<dbReference type="InterPro" id="IPR037150">
    <property type="entry name" value="H-NS_C_dom_sf"/>
</dbReference>
<evidence type="ECO:0000313" key="9">
    <source>
        <dbReference type="Proteomes" id="UP000593880"/>
    </source>
</evidence>
<evidence type="ECO:0000256" key="3">
    <source>
        <dbReference type="ARBA" id="ARBA00022490"/>
    </source>
</evidence>
<dbReference type="Gene3D" id="4.10.430.10">
    <property type="entry name" value="Histone-like protein H-NS, C-terminal domain"/>
    <property type="match status" value="1"/>
</dbReference>
<evidence type="ECO:0000259" key="6">
    <source>
        <dbReference type="SMART" id="SM00528"/>
    </source>
</evidence>
<dbReference type="PANTHER" id="PTHR38097">
    <property type="match status" value="1"/>
</dbReference>
<dbReference type="GO" id="GO:0000976">
    <property type="term" value="F:transcription cis-regulatory region binding"/>
    <property type="evidence" value="ECO:0007669"/>
    <property type="project" value="TreeGrafter"/>
</dbReference>
<accession>A0A410V498</accession>
<evidence type="ECO:0000256" key="2">
    <source>
        <dbReference type="ARBA" id="ARBA00010610"/>
    </source>
</evidence>
<feature type="domain" description="DNA-binding protein H-NS-like C-terminal" evidence="6">
    <location>
        <begin position="62"/>
        <end position="107"/>
    </location>
</feature>
<dbReference type="AlphaFoldDB" id="A0A410V498"/>
<dbReference type="Proteomes" id="UP000625079">
    <property type="component" value="Unassembled WGS sequence"/>
</dbReference>
<dbReference type="SUPFAM" id="SSF81273">
    <property type="entry name" value="H-NS histone-like proteins"/>
    <property type="match status" value="1"/>
</dbReference>
<dbReference type="InterPro" id="IPR027444">
    <property type="entry name" value="H-NS_C_dom"/>
</dbReference>
<evidence type="ECO:0000256" key="1">
    <source>
        <dbReference type="ARBA" id="ARBA00004453"/>
    </source>
</evidence>
<sequence length="110" mass="12804">MKKPNLDDLSVDELWQLHEELNRLLSVRLTAEKRALESRLAQLRRENEAAKAPSEPPSSRPKRPYPRVKPKYRNPNLPHETWSGRGKQPKWLAAALRTGRSIEDFLISNR</sequence>
<keyword evidence="4" id="KW-0238">DNA-binding</keyword>
<feature type="region of interest" description="Disordered" evidence="5">
    <location>
        <begin position="42"/>
        <end position="85"/>
    </location>
</feature>
<keyword evidence="9" id="KW-1185">Reference proteome</keyword>
<dbReference type="GO" id="GO:0003681">
    <property type="term" value="F:bent DNA binding"/>
    <property type="evidence" value="ECO:0007669"/>
    <property type="project" value="TreeGrafter"/>
</dbReference>
<comment type="similarity">
    <text evidence="2">Belongs to the histone-like protein H-NS family.</text>
</comment>
<name>A0A410V498_9BRAD</name>
<dbReference type="RefSeq" id="WP_128969238.1">
    <property type="nucleotide sequence ID" value="NZ_BMHC01000033.1"/>
</dbReference>
<reference evidence="8 9" key="2">
    <citation type="submission" date="2018-06" db="EMBL/GenBank/DDBJ databases">
        <title>Comparative genomics of rhizobia nodulating Arachis hypogaea in China.</title>
        <authorList>
            <person name="Li Y."/>
        </authorList>
    </citation>
    <scope>NUCLEOTIDE SEQUENCE [LARGE SCALE GENOMIC DNA]</scope>
    <source>
        <strain evidence="8 9">CCBAU 51658</strain>
    </source>
</reference>
<proteinExistence type="inferred from homology"/>
<dbReference type="GO" id="GO:0001217">
    <property type="term" value="F:DNA-binding transcription repressor activity"/>
    <property type="evidence" value="ECO:0007669"/>
    <property type="project" value="TreeGrafter"/>
</dbReference>
<evidence type="ECO:0000256" key="4">
    <source>
        <dbReference type="ARBA" id="ARBA00023125"/>
    </source>
</evidence>
<evidence type="ECO:0000313" key="10">
    <source>
        <dbReference type="Proteomes" id="UP000625079"/>
    </source>
</evidence>
<dbReference type="PANTHER" id="PTHR38097:SF2">
    <property type="entry name" value="DNA-BINDING PROTEIN STPA"/>
    <property type="match status" value="1"/>
</dbReference>
<evidence type="ECO:0000313" key="8">
    <source>
        <dbReference type="EMBL" id="QOZ59512.1"/>
    </source>
</evidence>
<protein>
    <submittedName>
        <fullName evidence="8">H-NS histone family protein</fullName>
    </submittedName>
</protein>
<evidence type="ECO:0000256" key="5">
    <source>
        <dbReference type="SAM" id="MobiDB-lite"/>
    </source>
</evidence>
<dbReference type="OrthoDB" id="5297879at2"/>
<dbReference type="Pfam" id="PF00816">
    <property type="entry name" value="Histone_HNS"/>
    <property type="match status" value="1"/>
</dbReference>
<dbReference type="Proteomes" id="UP000593880">
    <property type="component" value="Chromosome"/>
</dbReference>
<dbReference type="GO" id="GO:0032993">
    <property type="term" value="C:protein-DNA complex"/>
    <property type="evidence" value="ECO:0007669"/>
    <property type="project" value="TreeGrafter"/>
</dbReference>
<reference evidence="7" key="3">
    <citation type="submission" date="2022-12" db="EMBL/GenBank/DDBJ databases">
        <authorList>
            <person name="Sun Q."/>
            <person name="Zhou Y."/>
        </authorList>
    </citation>
    <scope>NUCLEOTIDE SEQUENCE</scope>
    <source>
        <strain evidence="7">CGMCC 1.15034</strain>
    </source>
</reference>
<dbReference type="GO" id="GO:0009295">
    <property type="term" value="C:nucleoid"/>
    <property type="evidence" value="ECO:0007669"/>
    <property type="project" value="UniProtKB-SubCell"/>
</dbReference>
<evidence type="ECO:0000313" key="7">
    <source>
        <dbReference type="EMBL" id="GGI33708.1"/>
    </source>
</evidence>
<gene>
    <name evidence="7" type="ORF">GCM10010987_75730</name>
    <name evidence="8" type="ORF">XH86_12790</name>
</gene>
<dbReference type="GO" id="GO:0003680">
    <property type="term" value="F:minor groove of adenine-thymine-rich DNA binding"/>
    <property type="evidence" value="ECO:0007669"/>
    <property type="project" value="TreeGrafter"/>
</dbReference>
<feature type="compositionally biased region" description="Basic residues" evidence="5">
    <location>
        <begin position="60"/>
        <end position="72"/>
    </location>
</feature>
<dbReference type="SMART" id="SM00528">
    <property type="entry name" value="HNS"/>
    <property type="match status" value="1"/>
</dbReference>
<keyword evidence="3" id="KW-0963">Cytoplasm</keyword>
<comment type="subcellular location">
    <subcellularLocation>
        <location evidence="1">Cytoplasm</location>
        <location evidence="1">Nucleoid</location>
    </subcellularLocation>
</comment>
<reference evidence="7" key="1">
    <citation type="journal article" date="2014" name="Int. J. Syst. Evol. Microbiol.">
        <title>Complete genome sequence of Corynebacterium casei LMG S-19264T (=DSM 44701T), isolated from a smear-ripened cheese.</title>
        <authorList>
            <consortium name="US DOE Joint Genome Institute (JGI-PGF)"/>
            <person name="Walter F."/>
            <person name="Albersmeier A."/>
            <person name="Kalinowski J."/>
            <person name="Ruckert C."/>
        </authorList>
    </citation>
    <scope>NUCLEOTIDE SEQUENCE</scope>
    <source>
        <strain evidence="7">CGMCC 1.15034</strain>
    </source>
</reference>
<dbReference type="EMBL" id="BMHC01000033">
    <property type="protein sequence ID" value="GGI33708.1"/>
    <property type="molecule type" value="Genomic_DNA"/>
</dbReference>
<dbReference type="GO" id="GO:0005829">
    <property type="term" value="C:cytosol"/>
    <property type="evidence" value="ECO:0007669"/>
    <property type="project" value="TreeGrafter"/>
</dbReference>